<evidence type="ECO:0000256" key="9">
    <source>
        <dbReference type="ARBA" id="ARBA00023315"/>
    </source>
</evidence>
<evidence type="ECO:0000256" key="7">
    <source>
        <dbReference type="ARBA" id="ARBA00022679"/>
    </source>
</evidence>
<evidence type="ECO:0000256" key="1">
    <source>
        <dbReference type="ARBA" id="ARBA00004123"/>
    </source>
</evidence>
<comment type="similarity">
    <text evidence="3">Belongs to the acetyltransferase family. NAA40 subfamily.</text>
</comment>
<dbReference type="GO" id="GO:0010485">
    <property type="term" value="F:histone H4 acetyltransferase activity"/>
    <property type="evidence" value="ECO:0007669"/>
    <property type="project" value="InterPro"/>
</dbReference>
<keyword evidence="7 14" id="KW-0808">Transferase</keyword>
<dbReference type="AlphaFoldDB" id="A0A6A5SE66"/>
<feature type="domain" description="N-acetyltransferase" evidence="13">
    <location>
        <begin position="79"/>
        <end position="233"/>
    </location>
</feature>
<evidence type="ECO:0000313" key="14">
    <source>
        <dbReference type="EMBL" id="KAF1935707.1"/>
    </source>
</evidence>
<dbReference type="InterPro" id="IPR039949">
    <property type="entry name" value="NAA40"/>
</dbReference>
<keyword evidence="6" id="KW-0963">Cytoplasm</keyword>
<dbReference type="EC" id="2.3.1.257" evidence="4"/>
<evidence type="ECO:0000256" key="3">
    <source>
        <dbReference type="ARBA" id="ARBA00008870"/>
    </source>
</evidence>
<feature type="region of interest" description="Disordered" evidence="12">
    <location>
        <begin position="90"/>
        <end position="111"/>
    </location>
</feature>
<comment type="subcellular location">
    <subcellularLocation>
        <location evidence="2">Cytoplasm</location>
    </subcellularLocation>
    <subcellularLocation>
        <location evidence="1">Nucleus</location>
    </subcellularLocation>
</comment>
<name>A0A6A5SE66_9PLEO</name>
<gene>
    <name evidence="14" type="ORF">EJ02DRAFT_460144</name>
</gene>
<reference evidence="14" key="1">
    <citation type="journal article" date="2020" name="Stud. Mycol.">
        <title>101 Dothideomycetes genomes: a test case for predicting lifestyles and emergence of pathogens.</title>
        <authorList>
            <person name="Haridas S."/>
            <person name="Albert R."/>
            <person name="Binder M."/>
            <person name="Bloem J."/>
            <person name="Labutti K."/>
            <person name="Salamov A."/>
            <person name="Andreopoulos B."/>
            <person name="Baker S."/>
            <person name="Barry K."/>
            <person name="Bills G."/>
            <person name="Bluhm B."/>
            <person name="Cannon C."/>
            <person name="Castanera R."/>
            <person name="Culley D."/>
            <person name="Daum C."/>
            <person name="Ezra D."/>
            <person name="Gonzalez J."/>
            <person name="Henrissat B."/>
            <person name="Kuo A."/>
            <person name="Liang C."/>
            <person name="Lipzen A."/>
            <person name="Lutzoni F."/>
            <person name="Magnuson J."/>
            <person name="Mondo S."/>
            <person name="Nolan M."/>
            <person name="Ohm R."/>
            <person name="Pangilinan J."/>
            <person name="Park H.-J."/>
            <person name="Ramirez L."/>
            <person name="Alfaro M."/>
            <person name="Sun H."/>
            <person name="Tritt A."/>
            <person name="Yoshinaga Y."/>
            <person name="Zwiers L.-H."/>
            <person name="Turgeon B."/>
            <person name="Goodwin S."/>
            <person name="Spatafora J."/>
            <person name="Crous P."/>
            <person name="Grigoriev I."/>
        </authorList>
    </citation>
    <scope>NUCLEOTIDE SEQUENCE</scope>
    <source>
        <strain evidence="14">CBS 161.51</strain>
    </source>
</reference>
<dbReference type="OrthoDB" id="424551at2759"/>
<comment type="catalytic activity">
    <reaction evidence="11">
        <text>N-terminal L-seryl-[histone H4] + acetyl-CoA = N-terminal N(alpha)-acetyl-L-seryl-[histone H4] + CoA + H(+)</text>
        <dbReference type="Rhea" id="RHEA:50596"/>
        <dbReference type="Rhea" id="RHEA-COMP:12740"/>
        <dbReference type="Rhea" id="RHEA-COMP:12743"/>
        <dbReference type="ChEBI" id="CHEBI:15378"/>
        <dbReference type="ChEBI" id="CHEBI:57287"/>
        <dbReference type="ChEBI" id="CHEBI:57288"/>
        <dbReference type="ChEBI" id="CHEBI:64738"/>
        <dbReference type="ChEBI" id="CHEBI:83690"/>
        <dbReference type="EC" id="2.3.1.257"/>
    </reaction>
</comment>
<dbReference type="SUPFAM" id="SSF55729">
    <property type="entry name" value="Acyl-CoA N-acyltransferases (Nat)"/>
    <property type="match status" value="1"/>
</dbReference>
<feature type="compositionally biased region" description="Basic and acidic residues" evidence="12">
    <location>
        <begin position="97"/>
        <end position="110"/>
    </location>
</feature>
<dbReference type="InterPro" id="IPR000182">
    <property type="entry name" value="GNAT_dom"/>
</dbReference>
<sequence>MQKLLGEDPVGLRGYGAAHLPCPLSFDLVRSAGELKKSEMDACIGLVEKTSGRDYRASSIGWNPRKKREEMLDTEMVYLLVRQGAVAEQTQAQDMADSEKAKATPADEKGSPQLIQDYASVSDAEEIVGFISFMFTYDDPPHDDYEVVYIYEIHLHERLRGQGLGSNLIKFVEQTAQHCGIAKTMLTVFTANEGAKRMYERMGYGRDECSPKDRVMRNKTVKADYVIMSKEMA</sequence>
<evidence type="ECO:0000256" key="6">
    <source>
        <dbReference type="ARBA" id="ARBA00022490"/>
    </source>
</evidence>
<evidence type="ECO:0000256" key="5">
    <source>
        <dbReference type="ARBA" id="ARBA00015043"/>
    </source>
</evidence>
<dbReference type="Proteomes" id="UP000800038">
    <property type="component" value="Unassembled WGS sequence"/>
</dbReference>
<dbReference type="Pfam" id="PF00583">
    <property type="entry name" value="Acetyltransf_1"/>
    <property type="match status" value="1"/>
</dbReference>
<proteinExistence type="inferred from homology"/>
<dbReference type="Gene3D" id="3.40.630.30">
    <property type="match status" value="1"/>
</dbReference>
<keyword evidence="8" id="KW-0539">Nucleus</keyword>
<evidence type="ECO:0000256" key="8">
    <source>
        <dbReference type="ARBA" id="ARBA00023242"/>
    </source>
</evidence>
<dbReference type="PANTHER" id="PTHR20531">
    <property type="entry name" value="N-ALPHA-ACETYLTRANSFERASE 40"/>
    <property type="match status" value="1"/>
</dbReference>
<dbReference type="GO" id="GO:1990189">
    <property type="term" value="F:protein N-terminal-serine acetyltransferase activity"/>
    <property type="evidence" value="ECO:0007669"/>
    <property type="project" value="UniProtKB-EC"/>
</dbReference>
<dbReference type="EMBL" id="ML976242">
    <property type="protein sequence ID" value="KAF1935707.1"/>
    <property type="molecule type" value="Genomic_DNA"/>
</dbReference>
<dbReference type="GO" id="GO:0043998">
    <property type="term" value="F:histone H2A acetyltransferase activity"/>
    <property type="evidence" value="ECO:0007669"/>
    <property type="project" value="InterPro"/>
</dbReference>
<accession>A0A6A5SE66</accession>
<evidence type="ECO:0000256" key="10">
    <source>
        <dbReference type="ARBA" id="ARBA00047821"/>
    </source>
</evidence>
<dbReference type="InterPro" id="IPR016181">
    <property type="entry name" value="Acyl_CoA_acyltransferase"/>
</dbReference>
<dbReference type="PROSITE" id="PS51186">
    <property type="entry name" value="GNAT"/>
    <property type="match status" value="1"/>
</dbReference>
<organism evidence="14 15">
    <name type="scientific">Clathrospora elynae</name>
    <dbReference type="NCBI Taxonomy" id="706981"/>
    <lineage>
        <taxon>Eukaryota</taxon>
        <taxon>Fungi</taxon>
        <taxon>Dikarya</taxon>
        <taxon>Ascomycota</taxon>
        <taxon>Pezizomycotina</taxon>
        <taxon>Dothideomycetes</taxon>
        <taxon>Pleosporomycetidae</taxon>
        <taxon>Pleosporales</taxon>
        <taxon>Diademaceae</taxon>
        <taxon>Clathrospora</taxon>
    </lineage>
</organism>
<evidence type="ECO:0000256" key="11">
    <source>
        <dbReference type="ARBA" id="ARBA00049524"/>
    </source>
</evidence>
<dbReference type="CDD" id="cd04301">
    <property type="entry name" value="NAT_SF"/>
    <property type="match status" value="1"/>
</dbReference>
<comment type="catalytic activity">
    <reaction evidence="10">
        <text>N-terminal L-seryl-[histone H2A] + acetyl-CoA = N-terminal N(alpha)-acetyl-L-seryl-[histone H2A] + CoA + H(+)</text>
        <dbReference type="Rhea" id="RHEA:50600"/>
        <dbReference type="Rhea" id="RHEA-COMP:12742"/>
        <dbReference type="Rhea" id="RHEA-COMP:12744"/>
        <dbReference type="ChEBI" id="CHEBI:15378"/>
        <dbReference type="ChEBI" id="CHEBI:57287"/>
        <dbReference type="ChEBI" id="CHEBI:57288"/>
        <dbReference type="ChEBI" id="CHEBI:64738"/>
        <dbReference type="ChEBI" id="CHEBI:83690"/>
        <dbReference type="EC" id="2.3.1.257"/>
    </reaction>
</comment>
<dbReference type="GO" id="GO:0005634">
    <property type="term" value="C:nucleus"/>
    <property type="evidence" value="ECO:0007669"/>
    <property type="project" value="UniProtKB-SubCell"/>
</dbReference>
<evidence type="ECO:0000256" key="12">
    <source>
        <dbReference type="SAM" id="MobiDB-lite"/>
    </source>
</evidence>
<evidence type="ECO:0000259" key="13">
    <source>
        <dbReference type="PROSITE" id="PS51186"/>
    </source>
</evidence>
<protein>
    <recommendedName>
        <fullName evidence="5">N-alpha-acetyltransferase 40</fullName>
        <ecNumber evidence="4">2.3.1.257</ecNumber>
    </recommendedName>
</protein>
<dbReference type="PANTHER" id="PTHR20531:SF1">
    <property type="entry name" value="N-ALPHA-ACETYLTRANSFERASE 40"/>
    <property type="match status" value="1"/>
</dbReference>
<dbReference type="GO" id="GO:0005737">
    <property type="term" value="C:cytoplasm"/>
    <property type="evidence" value="ECO:0007669"/>
    <property type="project" value="UniProtKB-SubCell"/>
</dbReference>
<evidence type="ECO:0000313" key="15">
    <source>
        <dbReference type="Proteomes" id="UP000800038"/>
    </source>
</evidence>
<keyword evidence="15" id="KW-1185">Reference proteome</keyword>
<keyword evidence="9 14" id="KW-0012">Acyltransferase</keyword>
<evidence type="ECO:0000256" key="4">
    <source>
        <dbReference type="ARBA" id="ARBA00012950"/>
    </source>
</evidence>
<evidence type="ECO:0000256" key="2">
    <source>
        <dbReference type="ARBA" id="ARBA00004496"/>
    </source>
</evidence>